<organism evidence="1 2">
    <name type="scientific">Vanilla planifolia</name>
    <name type="common">Vanilla</name>
    <dbReference type="NCBI Taxonomy" id="51239"/>
    <lineage>
        <taxon>Eukaryota</taxon>
        <taxon>Viridiplantae</taxon>
        <taxon>Streptophyta</taxon>
        <taxon>Embryophyta</taxon>
        <taxon>Tracheophyta</taxon>
        <taxon>Spermatophyta</taxon>
        <taxon>Magnoliopsida</taxon>
        <taxon>Liliopsida</taxon>
        <taxon>Asparagales</taxon>
        <taxon>Orchidaceae</taxon>
        <taxon>Vanilloideae</taxon>
        <taxon>Vanilleae</taxon>
        <taxon>Vanilla</taxon>
    </lineage>
</organism>
<comment type="caution">
    <text evidence="1">The sequence shown here is derived from an EMBL/GenBank/DDBJ whole genome shotgun (WGS) entry which is preliminary data.</text>
</comment>
<dbReference type="Proteomes" id="UP000636800">
    <property type="component" value="Chromosome 7"/>
</dbReference>
<evidence type="ECO:0000313" key="1">
    <source>
        <dbReference type="EMBL" id="KAG0473191.1"/>
    </source>
</evidence>
<evidence type="ECO:0000313" key="2">
    <source>
        <dbReference type="Proteomes" id="UP000636800"/>
    </source>
</evidence>
<accession>A0A835QLK0</accession>
<dbReference type="OrthoDB" id="337870at2759"/>
<gene>
    <name evidence="1" type="ORF">HPP92_015048</name>
</gene>
<dbReference type="EMBL" id="JADCNL010000007">
    <property type="protein sequence ID" value="KAG0473191.1"/>
    <property type="molecule type" value="Genomic_DNA"/>
</dbReference>
<reference evidence="1 2" key="1">
    <citation type="journal article" date="2020" name="Nat. Food">
        <title>A phased Vanilla planifolia genome enables genetic improvement of flavour and production.</title>
        <authorList>
            <person name="Hasing T."/>
            <person name="Tang H."/>
            <person name="Brym M."/>
            <person name="Khazi F."/>
            <person name="Huang T."/>
            <person name="Chambers A.H."/>
        </authorList>
    </citation>
    <scope>NUCLEOTIDE SEQUENCE [LARGE SCALE GENOMIC DNA]</scope>
    <source>
        <tissue evidence="1">Leaf</tissue>
    </source>
</reference>
<protein>
    <submittedName>
        <fullName evidence="1">Uncharacterized protein</fullName>
    </submittedName>
</protein>
<dbReference type="AlphaFoldDB" id="A0A835QLK0"/>
<name>A0A835QLK0_VANPL</name>
<keyword evidence="2" id="KW-1185">Reference proteome</keyword>
<proteinExistence type="predicted"/>
<sequence length="152" mass="17425">MAQKEEWITREALKKWKTRSKVNAFRQVPLSIPSTKGESRRRLEESSQIAVAPEGSSIPTFLVLDKRRTTAAKRIDTRHQASLWVGTGRHSENALMHQRKSPVREEKQIALQVEEKAFDREEEAVADRSLPLCSSLPRARGFFFPQTSIQKL</sequence>